<reference evidence="7 8" key="1">
    <citation type="submission" date="2018-05" db="EMBL/GenBank/DDBJ databases">
        <title>Paenibacillus flagellatus sp. nov., isolated from selenium mineral soil.</title>
        <authorList>
            <person name="Dai X."/>
        </authorList>
    </citation>
    <scope>NUCLEOTIDE SEQUENCE [LARGE SCALE GENOMIC DNA]</scope>
    <source>
        <strain evidence="7 8">DXL2</strain>
    </source>
</reference>
<dbReference type="SUPFAM" id="SSF51206">
    <property type="entry name" value="cAMP-binding domain-like"/>
    <property type="match status" value="1"/>
</dbReference>
<dbReference type="GO" id="GO:0003700">
    <property type="term" value="F:DNA-binding transcription factor activity"/>
    <property type="evidence" value="ECO:0007669"/>
    <property type="project" value="TreeGrafter"/>
</dbReference>
<dbReference type="SMART" id="SM00100">
    <property type="entry name" value="cNMP"/>
    <property type="match status" value="1"/>
</dbReference>
<dbReference type="PROSITE" id="PS50042">
    <property type="entry name" value="CNMP_BINDING_3"/>
    <property type="match status" value="1"/>
</dbReference>
<accession>A0A2V5KB75</accession>
<sequence length="228" mass="26362">MEQVAALIRNIPLFQDLSDEELLSISSLFFERKYKKNAILFFEGDVGEELFVIKSGTVKIYRIDNTKQITLALFRSGDFFGEMSIMQKDGTRSANAETLEPSVMYTLKRSTFYEYIGRSPALCMRLLEVTMNRLRRANEQIHDLSFLDVRSRILKAVYQLAQEYGEPKQDSVQITMKLTHQEIANMVGTVRESVTKVLQELQDDRIIAIQNKQIRIDNMDALRSKIAY</sequence>
<feature type="domain" description="Cyclic nucleotide-binding" evidence="5">
    <location>
        <begin position="13"/>
        <end position="133"/>
    </location>
</feature>
<evidence type="ECO:0000313" key="7">
    <source>
        <dbReference type="EMBL" id="PYI51110.1"/>
    </source>
</evidence>
<dbReference type="AlphaFoldDB" id="A0A2V5KB75"/>
<keyword evidence="1" id="KW-0805">Transcription regulation</keyword>
<dbReference type="PROSITE" id="PS00889">
    <property type="entry name" value="CNMP_BINDING_2"/>
    <property type="match status" value="1"/>
</dbReference>
<proteinExistence type="predicted"/>
<dbReference type="Gene3D" id="1.10.10.10">
    <property type="entry name" value="Winged helix-like DNA-binding domain superfamily/Winged helix DNA-binding domain"/>
    <property type="match status" value="1"/>
</dbReference>
<dbReference type="Proteomes" id="UP000247476">
    <property type="component" value="Unassembled WGS sequence"/>
</dbReference>
<dbReference type="SMART" id="SM00419">
    <property type="entry name" value="HTH_CRP"/>
    <property type="match status" value="1"/>
</dbReference>
<evidence type="ECO:0000256" key="2">
    <source>
        <dbReference type="ARBA" id="ARBA00023125"/>
    </source>
</evidence>
<protein>
    <submittedName>
        <fullName evidence="7">Crp/Fnr family transcriptional regulator</fullName>
    </submittedName>
</protein>
<dbReference type="GO" id="GO:0005829">
    <property type="term" value="C:cytosol"/>
    <property type="evidence" value="ECO:0007669"/>
    <property type="project" value="TreeGrafter"/>
</dbReference>
<dbReference type="Gene3D" id="2.60.120.10">
    <property type="entry name" value="Jelly Rolls"/>
    <property type="match status" value="1"/>
</dbReference>
<evidence type="ECO:0000256" key="1">
    <source>
        <dbReference type="ARBA" id="ARBA00023015"/>
    </source>
</evidence>
<evidence type="ECO:0000259" key="5">
    <source>
        <dbReference type="PROSITE" id="PS50042"/>
    </source>
</evidence>
<keyword evidence="2" id="KW-0238">DNA-binding</keyword>
<dbReference type="Pfam" id="PF13545">
    <property type="entry name" value="HTH_Crp_2"/>
    <property type="match status" value="1"/>
</dbReference>
<keyword evidence="3" id="KW-0010">Activator</keyword>
<dbReference type="PROSITE" id="PS51063">
    <property type="entry name" value="HTH_CRP_2"/>
    <property type="match status" value="1"/>
</dbReference>
<keyword evidence="4" id="KW-0804">Transcription</keyword>
<dbReference type="InterPro" id="IPR036388">
    <property type="entry name" value="WH-like_DNA-bd_sf"/>
</dbReference>
<dbReference type="OrthoDB" id="9812325at2"/>
<dbReference type="InterPro" id="IPR012318">
    <property type="entry name" value="HTH_CRP"/>
</dbReference>
<dbReference type="PANTHER" id="PTHR24567:SF74">
    <property type="entry name" value="HTH-TYPE TRANSCRIPTIONAL REGULATOR ARCR"/>
    <property type="match status" value="1"/>
</dbReference>
<comment type="caution">
    <text evidence="7">The sequence shown here is derived from an EMBL/GenBank/DDBJ whole genome shotgun (WGS) entry which is preliminary data.</text>
</comment>
<evidence type="ECO:0000256" key="4">
    <source>
        <dbReference type="ARBA" id="ARBA00023163"/>
    </source>
</evidence>
<dbReference type="RefSeq" id="WP_110842953.1">
    <property type="nucleotide sequence ID" value="NZ_QJVJ01000014.1"/>
</dbReference>
<dbReference type="InterPro" id="IPR018490">
    <property type="entry name" value="cNMP-bd_dom_sf"/>
</dbReference>
<dbReference type="CDD" id="cd00038">
    <property type="entry name" value="CAP_ED"/>
    <property type="match status" value="1"/>
</dbReference>
<dbReference type="InterPro" id="IPR000595">
    <property type="entry name" value="cNMP-bd_dom"/>
</dbReference>
<dbReference type="Pfam" id="PF00027">
    <property type="entry name" value="cNMP_binding"/>
    <property type="match status" value="1"/>
</dbReference>
<dbReference type="InterPro" id="IPR018488">
    <property type="entry name" value="cNMP-bd_CS"/>
</dbReference>
<organism evidence="7 8">
    <name type="scientific">Paenibacillus flagellatus</name>
    <dbReference type="NCBI Taxonomy" id="2211139"/>
    <lineage>
        <taxon>Bacteria</taxon>
        <taxon>Bacillati</taxon>
        <taxon>Bacillota</taxon>
        <taxon>Bacilli</taxon>
        <taxon>Bacillales</taxon>
        <taxon>Paenibacillaceae</taxon>
        <taxon>Paenibacillus</taxon>
    </lineage>
</organism>
<name>A0A2V5KB75_9BACL</name>
<dbReference type="SUPFAM" id="SSF46785">
    <property type="entry name" value="Winged helix' DNA-binding domain"/>
    <property type="match status" value="1"/>
</dbReference>
<gene>
    <name evidence="7" type="ORF">DLM86_25805</name>
</gene>
<evidence type="ECO:0000259" key="6">
    <source>
        <dbReference type="PROSITE" id="PS51063"/>
    </source>
</evidence>
<evidence type="ECO:0000313" key="8">
    <source>
        <dbReference type="Proteomes" id="UP000247476"/>
    </source>
</evidence>
<keyword evidence="8" id="KW-1185">Reference proteome</keyword>
<dbReference type="InterPro" id="IPR036390">
    <property type="entry name" value="WH_DNA-bd_sf"/>
</dbReference>
<dbReference type="GO" id="GO:0003677">
    <property type="term" value="F:DNA binding"/>
    <property type="evidence" value="ECO:0007669"/>
    <property type="project" value="UniProtKB-KW"/>
</dbReference>
<evidence type="ECO:0000256" key="3">
    <source>
        <dbReference type="ARBA" id="ARBA00023159"/>
    </source>
</evidence>
<dbReference type="PRINTS" id="PR00034">
    <property type="entry name" value="HTHCRP"/>
</dbReference>
<dbReference type="PANTHER" id="PTHR24567">
    <property type="entry name" value="CRP FAMILY TRANSCRIPTIONAL REGULATORY PROTEIN"/>
    <property type="match status" value="1"/>
</dbReference>
<feature type="domain" description="HTH crp-type" evidence="6">
    <location>
        <begin position="147"/>
        <end position="220"/>
    </location>
</feature>
<dbReference type="EMBL" id="QJVJ01000014">
    <property type="protein sequence ID" value="PYI51110.1"/>
    <property type="molecule type" value="Genomic_DNA"/>
</dbReference>
<dbReference type="InterPro" id="IPR014710">
    <property type="entry name" value="RmlC-like_jellyroll"/>
</dbReference>
<dbReference type="InterPro" id="IPR050397">
    <property type="entry name" value="Env_Response_Regulators"/>
</dbReference>